<reference evidence="1" key="1">
    <citation type="journal article" date="2023" name="Science">
        <title>Genome structures resolve the early diversification of teleost fishes.</title>
        <authorList>
            <person name="Parey E."/>
            <person name="Louis A."/>
            <person name="Montfort J."/>
            <person name="Bouchez O."/>
            <person name="Roques C."/>
            <person name="Iampietro C."/>
            <person name="Lluch J."/>
            <person name="Castinel A."/>
            <person name="Donnadieu C."/>
            <person name="Desvignes T."/>
            <person name="Floi Bucao C."/>
            <person name="Jouanno E."/>
            <person name="Wen M."/>
            <person name="Mejri S."/>
            <person name="Dirks R."/>
            <person name="Jansen H."/>
            <person name="Henkel C."/>
            <person name="Chen W.J."/>
            <person name="Zahm M."/>
            <person name="Cabau C."/>
            <person name="Klopp C."/>
            <person name="Thompson A.W."/>
            <person name="Robinson-Rechavi M."/>
            <person name="Braasch I."/>
            <person name="Lecointre G."/>
            <person name="Bobe J."/>
            <person name="Postlethwait J.H."/>
            <person name="Berthelot C."/>
            <person name="Roest Crollius H."/>
            <person name="Guiguen Y."/>
        </authorList>
    </citation>
    <scope>NUCLEOTIDE SEQUENCE</scope>
    <source>
        <strain evidence="1">WJC10195</strain>
    </source>
</reference>
<proteinExistence type="predicted"/>
<evidence type="ECO:0000313" key="1">
    <source>
        <dbReference type="EMBL" id="KAJ8335887.1"/>
    </source>
</evidence>
<name>A0A9Q1EBS6_SYNKA</name>
<comment type="caution">
    <text evidence="1">The sequence shown here is derived from an EMBL/GenBank/DDBJ whole genome shotgun (WGS) entry which is preliminary data.</text>
</comment>
<sequence>MSYARTSYVTCSVSPEEDRPPAGAGRRKLLCLQSQLLLVDVDRQKPLNNSGRCTVPTQHSCLHTEHPGRRVWVMELNMGNPTSALAVSNGKFVTQQDV</sequence>
<accession>A0A9Q1EBS6</accession>
<keyword evidence="2" id="KW-1185">Reference proteome</keyword>
<gene>
    <name evidence="1" type="ORF">SKAU_G00392290</name>
</gene>
<dbReference type="Proteomes" id="UP001152622">
    <property type="component" value="Chromosome 20"/>
</dbReference>
<dbReference type="EMBL" id="JAINUF010000020">
    <property type="protein sequence ID" value="KAJ8335887.1"/>
    <property type="molecule type" value="Genomic_DNA"/>
</dbReference>
<evidence type="ECO:0000313" key="2">
    <source>
        <dbReference type="Proteomes" id="UP001152622"/>
    </source>
</evidence>
<organism evidence="1 2">
    <name type="scientific">Synaphobranchus kaupii</name>
    <name type="common">Kaup's arrowtooth eel</name>
    <dbReference type="NCBI Taxonomy" id="118154"/>
    <lineage>
        <taxon>Eukaryota</taxon>
        <taxon>Metazoa</taxon>
        <taxon>Chordata</taxon>
        <taxon>Craniata</taxon>
        <taxon>Vertebrata</taxon>
        <taxon>Euteleostomi</taxon>
        <taxon>Actinopterygii</taxon>
        <taxon>Neopterygii</taxon>
        <taxon>Teleostei</taxon>
        <taxon>Anguilliformes</taxon>
        <taxon>Synaphobranchidae</taxon>
        <taxon>Synaphobranchus</taxon>
    </lineage>
</organism>
<dbReference type="AlphaFoldDB" id="A0A9Q1EBS6"/>
<protein>
    <submittedName>
        <fullName evidence="1">Uncharacterized protein</fullName>
    </submittedName>
</protein>